<gene>
    <name evidence="2" type="ORF">C5C04_06410</name>
    <name evidence="3" type="ORF">C5C40_06145</name>
</gene>
<evidence type="ECO:0000313" key="4">
    <source>
        <dbReference type="Proteomes" id="UP000237881"/>
    </source>
</evidence>
<keyword evidence="5" id="KW-1185">Reference proteome</keyword>
<feature type="chain" id="PRO_5044727312" evidence="1">
    <location>
        <begin position="23"/>
        <end position="168"/>
    </location>
</feature>
<evidence type="ECO:0000256" key="1">
    <source>
        <dbReference type="SAM" id="SignalP"/>
    </source>
</evidence>
<evidence type="ECO:0000313" key="2">
    <source>
        <dbReference type="EMBL" id="PPF14584.1"/>
    </source>
</evidence>
<dbReference type="KEGG" id="rry:C1O28_13880"/>
<reference evidence="4 5" key="1">
    <citation type="submission" date="2018-02" db="EMBL/GenBank/DDBJ databases">
        <title>Bacteriophage NCPPB3778 and a type I-E CRISPR drive the evolution of the US Biological Select Agent, Rathayibacter toxicus.</title>
        <authorList>
            <person name="Davis E.W.II."/>
            <person name="Tabima J.F."/>
            <person name="Weisberg A.J."/>
            <person name="Lopes L.D."/>
            <person name="Wiseman M.S."/>
            <person name="Wiseman M.S."/>
            <person name="Pupko T."/>
            <person name="Belcher M.S."/>
            <person name="Sechler A.J."/>
            <person name="Tancos M.A."/>
            <person name="Schroeder B.K."/>
            <person name="Murray T.D."/>
            <person name="Luster D.G."/>
            <person name="Schneider W.L."/>
            <person name="Rogers E."/>
            <person name="Andreote F.D."/>
            <person name="Grunwald N.J."/>
            <person name="Putnam M.L."/>
            <person name="Chang J.H."/>
        </authorList>
    </citation>
    <scope>NUCLEOTIDE SEQUENCE [LARGE SCALE GENOMIC DNA]</scope>
    <source>
        <strain evidence="3 5">AY1D6</strain>
        <strain evidence="2 4">AY1I9</strain>
    </source>
</reference>
<comment type="caution">
    <text evidence="2">The sequence shown here is derived from an EMBL/GenBank/DDBJ whole genome shotgun (WGS) entry which is preliminary data.</text>
</comment>
<evidence type="ECO:0000313" key="5">
    <source>
        <dbReference type="Proteomes" id="UP000239698"/>
    </source>
</evidence>
<dbReference type="EMBL" id="PSUL01000010">
    <property type="protein sequence ID" value="PPF14584.1"/>
    <property type="molecule type" value="Genomic_DNA"/>
</dbReference>
<organism evidence="2 4">
    <name type="scientific">Rathayibacter rathayi</name>
    <name type="common">Corynebacterium rathayi</name>
    <dbReference type="NCBI Taxonomy" id="33887"/>
    <lineage>
        <taxon>Bacteria</taxon>
        <taxon>Bacillati</taxon>
        <taxon>Actinomycetota</taxon>
        <taxon>Actinomycetes</taxon>
        <taxon>Micrococcales</taxon>
        <taxon>Microbacteriaceae</taxon>
        <taxon>Rathayibacter</taxon>
    </lineage>
</organism>
<protein>
    <submittedName>
        <fullName evidence="2">Uncharacterized protein</fullName>
    </submittedName>
</protein>
<dbReference type="RefSeq" id="WP_097166781.1">
    <property type="nucleotide sequence ID" value="NZ_PSUD01000011.1"/>
</dbReference>
<dbReference type="EMBL" id="PSVT01000009">
    <property type="protein sequence ID" value="PPH77768.1"/>
    <property type="molecule type" value="Genomic_DNA"/>
</dbReference>
<evidence type="ECO:0000313" key="3">
    <source>
        <dbReference type="EMBL" id="PPH77768.1"/>
    </source>
</evidence>
<proteinExistence type="predicted"/>
<dbReference type="Proteomes" id="UP000239698">
    <property type="component" value="Unassembled WGS sequence"/>
</dbReference>
<feature type="signal peptide" evidence="1">
    <location>
        <begin position="1"/>
        <end position="22"/>
    </location>
</feature>
<dbReference type="AlphaFoldDB" id="A0ABD6W9P6"/>
<accession>A0ABD6W9P6</accession>
<name>A0ABD6W9P6_RATRA</name>
<keyword evidence="1" id="KW-0732">Signal</keyword>
<dbReference type="Proteomes" id="UP000237881">
    <property type="component" value="Unassembled WGS sequence"/>
</dbReference>
<sequence length="168" mass="16954">MVSGATLTLLSGAFGYAPSAMADESLAPSTYEVSVTSKSPGRLDVSLRLGSDIRLEDKNGIATFEQKSTGKEIALPSALQVSAGKKVAGEWTIVDSTHVTFDVTSVDALKTGGYQILSDDDTWAGCVLEHTRDGAIGGLAGIVAGPEGAGLGFAFGGILGSAAGAIDC</sequence>